<dbReference type="PANTHER" id="PTHR43333">
    <property type="entry name" value="2-HACID_DH_C DOMAIN-CONTAINING PROTEIN"/>
    <property type="match status" value="1"/>
</dbReference>
<dbReference type="SUPFAM" id="SSF51735">
    <property type="entry name" value="NAD(P)-binding Rossmann-fold domains"/>
    <property type="match status" value="1"/>
</dbReference>
<sequence length="327" mass="35428">MASLLLSTARLLEHGSALKSMANAADLRLVGMEEAEHFPAVLSDIEAAWYSLDLLNAGAPTGPSSVRFFRLIEACPKLRWLQVMSAGTDLPLYRPVIQRGVQISSGSGIASEPVAHSTVAAVMALSRGFGHWLSAQRHRTWSKIPQDRLPRDLPGQHAVVVGLGPIGLEVSRLLRTLGLRVTGVRSRAEPLPSVDHTVTYEELADVVQTADWLIVCCPLSPRTEGLIGRQVIGALPARAGVVNVSRGAVIDQLALQEALMNGRVGSAYLDVFEREPLPADSPLWSLPNVWISPHNAAASAENTRRESELFIRNLGNYLAGRPLENER</sequence>
<organism evidence="4 5">
    <name type="scientific">Roseateles violae</name>
    <dbReference type="NCBI Taxonomy" id="3058042"/>
    <lineage>
        <taxon>Bacteria</taxon>
        <taxon>Pseudomonadati</taxon>
        <taxon>Pseudomonadota</taxon>
        <taxon>Betaproteobacteria</taxon>
        <taxon>Burkholderiales</taxon>
        <taxon>Sphaerotilaceae</taxon>
        <taxon>Roseateles</taxon>
    </lineage>
</organism>
<feature type="domain" description="D-isomer specific 2-hydroxyacid dehydrogenase NAD-binding" evidence="3">
    <location>
        <begin position="120"/>
        <end position="296"/>
    </location>
</feature>
<name>A0ABT8DYE4_9BURK</name>
<keyword evidence="2" id="KW-0520">NAD</keyword>
<proteinExistence type="predicted"/>
<dbReference type="Pfam" id="PF02826">
    <property type="entry name" value="2-Hacid_dh_C"/>
    <property type="match status" value="1"/>
</dbReference>
<keyword evidence="1" id="KW-0560">Oxidoreductase</keyword>
<comment type="caution">
    <text evidence="4">The sequence shown here is derived from an EMBL/GenBank/DDBJ whole genome shotgun (WGS) entry which is preliminary data.</text>
</comment>
<evidence type="ECO:0000259" key="3">
    <source>
        <dbReference type="Pfam" id="PF02826"/>
    </source>
</evidence>
<dbReference type="Proteomes" id="UP001228044">
    <property type="component" value="Unassembled WGS sequence"/>
</dbReference>
<dbReference type="PANTHER" id="PTHR43333:SF1">
    <property type="entry name" value="D-ISOMER SPECIFIC 2-HYDROXYACID DEHYDROGENASE NAD-BINDING DOMAIN-CONTAINING PROTEIN"/>
    <property type="match status" value="1"/>
</dbReference>
<evidence type="ECO:0000313" key="4">
    <source>
        <dbReference type="EMBL" id="MDN3922529.1"/>
    </source>
</evidence>
<dbReference type="RefSeq" id="WP_290360830.1">
    <property type="nucleotide sequence ID" value="NZ_JAUHHC010000005.1"/>
</dbReference>
<dbReference type="EMBL" id="JAUHHC010000005">
    <property type="protein sequence ID" value="MDN3922529.1"/>
    <property type="molecule type" value="Genomic_DNA"/>
</dbReference>
<dbReference type="CDD" id="cd05300">
    <property type="entry name" value="2-Hacid_dh_1"/>
    <property type="match status" value="1"/>
</dbReference>
<gene>
    <name evidence="4" type="ORF">QWJ38_19740</name>
</gene>
<accession>A0ABT8DYE4</accession>
<evidence type="ECO:0000256" key="1">
    <source>
        <dbReference type="ARBA" id="ARBA00023002"/>
    </source>
</evidence>
<dbReference type="Gene3D" id="3.40.50.720">
    <property type="entry name" value="NAD(P)-binding Rossmann-like Domain"/>
    <property type="match status" value="2"/>
</dbReference>
<reference evidence="4 5" key="1">
    <citation type="submission" date="2023-06" db="EMBL/GenBank/DDBJ databases">
        <title>Pelomonas sp. PFR6 16S ribosomal RNA gene Genome sequencing and assembly.</title>
        <authorList>
            <person name="Woo H."/>
        </authorList>
    </citation>
    <scope>NUCLEOTIDE SEQUENCE [LARGE SCALE GENOMIC DNA]</scope>
    <source>
        <strain evidence="4 5">PFR6</strain>
    </source>
</reference>
<evidence type="ECO:0000256" key="2">
    <source>
        <dbReference type="ARBA" id="ARBA00023027"/>
    </source>
</evidence>
<evidence type="ECO:0000313" key="5">
    <source>
        <dbReference type="Proteomes" id="UP001228044"/>
    </source>
</evidence>
<keyword evidence="5" id="KW-1185">Reference proteome</keyword>
<dbReference type="InterPro" id="IPR006140">
    <property type="entry name" value="D-isomer_DH_NAD-bd"/>
</dbReference>
<dbReference type="InterPro" id="IPR036291">
    <property type="entry name" value="NAD(P)-bd_dom_sf"/>
</dbReference>
<protein>
    <submittedName>
        <fullName evidence="4">D-2-hydroxyacid dehydrogenase</fullName>
    </submittedName>
</protein>